<dbReference type="EC" id="6.3.3.2" evidence="4"/>
<dbReference type="RefSeq" id="WP_379787855.1">
    <property type="nucleotide sequence ID" value="NZ_JBHSHL010000014.1"/>
</dbReference>
<comment type="caution">
    <text evidence="5">The sequence shown here is derived from an EMBL/GenBank/DDBJ whole genome shotgun (WGS) entry which is preliminary data.</text>
</comment>
<keyword evidence="3 4" id="KW-0067">ATP-binding</keyword>
<protein>
    <recommendedName>
        <fullName evidence="4">5-formyltetrahydrofolate cyclo-ligase</fullName>
        <ecNumber evidence="4">6.3.3.2</ecNumber>
    </recommendedName>
</protein>
<dbReference type="Proteomes" id="UP001595916">
    <property type="component" value="Unassembled WGS sequence"/>
</dbReference>
<dbReference type="SUPFAM" id="SSF100950">
    <property type="entry name" value="NagB/RpiA/CoA transferase-like"/>
    <property type="match status" value="1"/>
</dbReference>
<dbReference type="NCBIfam" id="TIGR02727">
    <property type="entry name" value="MTHFS_bact"/>
    <property type="match status" value="1"/>
</dbReference>
<organism evidence="5 6">
    <name type="scientific">Filifactor villosus</name>
    <dbReference type="NCBI Taxonomy" id="29374"/>
    <lineage>
        <taxon>Bacteria</taxon>
        <taxon>Bacillati</taxon>
        <taxon>Bacillota</taxon>
        <taxon>Clostridia</taxon>
        <taxon>Peptostreptococcales</taxon>
        <taxon>Filifactoraceae</taxon>
        <taxon>Filifactor</taxon>
    </lineage>
</organism>
<evidence type="ECO:0000256" key="4">
    <source>
        <dbReference type="RuleBase" id="RU361279"/>
    </source>
</evidence>
<reference evidence="6" key="1">
    <citation type="journal article" date="2019" name="Int. J. Syst. Evol. Microbiol.">
        <title>The Global Catalogue of Microorganisms (GCM) 10K type strain sequencing project: providing services to taxonomists for standard genome sequencing and annotation.</title>
        <authorList>
            <consortium name="The Broad Institute Genomics Platform"/>
            <consortium name="The Broad Institute Genome Sequencing Center for Infectious Disease"/>
            <person name="Wu L."/>
            <person name="Ma J."/>
        </authorList>
    </citation>
    <scope>NUCLEOTIDE SEQUENCE [LARGE SCALE GENOMIC DNA]</scope>
    <source>
        <strain evidence="6">CCUG 46385</strain>
    </source>
</reference>
<dbReference type="PANTHER" id="PTHR23407:SF1">
    <property type="entry name" value="5-FORMYLTETRAHYDROFOLATE CYCLO-LIGASE"/>
    <property type="match status" value="1"/>
</dbReference>
<evidence type="ECO:0000256" key="3">
    <source>
        <dbReference type="ARBA" id="ARBA00022840"/>
    </source>
</evidence>
<comment type="cofactor">
    <cofactor evidence="4">
        <name>Mg(2+)</name>
        <dbReference type="ChEBI" id="CHEBI:18420"/>
    </cofactor>
</comment>
<keyword evidence="5" id="KW-0436">Ligase</keyword>
<dbReference type="InterPro" id="IPR024185">
    <property type="entry name" value="FTHF_cligase-like_sf"/>
</dbReference>
<dbReference type="PIRSF" id="PIRSF006806">
    <property type="entry name" value="FTHF_cligase"/>
    <property type="match status" value="1"/>
</dbReference>
<dbReference type="GO" id="GO:0030272">
    <property type="term" value="F:5-formyltetrahydrofolate cyclo-ligase activity"/>
    <property type="evidence" value="ECO:0007669"/>
    <property type="project" value="UniProtKB-EC"/>
</dbReference>
<dbReference type="EMBL" id="JBHSHL010000014">
    <property type="protein sequence ID" value="MFC4804347.1"/>
    <property type="molecule type" value="Genomic_DNA"/>
</dbReference>
<comment type="catalytic activity">
    <reaction evidence="4">
        <text>(6S)-5-formyl-5,6,7,8-tetrahydrofolate + ATP = (6R)-5,10-methenyltetrahydrofolate + ADP + phosphate</text>
        <dbReference type="Rhea" id="RHEA:10488"/>
        <dbReference type="ChEBI" id="CHEBI:30616"/>
        <dbReference type="ChEBI" id="CHEBI:43474"/>
        <dbReference type="ChEBI" id="CHEBI:57455"/>
        <dbReference type="ChEBI" id="CHEBI:57457"/>
        <dbReference type="ChEBI" id="CHEBI:456216"/>
        <dbReference type="EC" id="6.3.3.2"/>
    </reaction>
</comment>
<sequence>MDKRTFRSMARKNRDAMNEKLRLEKSNLIFEQLIKLPLFQKSENLFIYLSFRSEVNTWKILDYALEQGKFVYAPITLTDEKKLLCCKVDDPKKQLQKDSYGILSPYFDKDRIVSSQLIDLVLVPGLAFDLEKHRMGYGGGYYDRFVTTLSSSATTLALAFEEQLYEKIPLDPYDMKADHILTEKRFF</sequence>
<dbReference type="Gene3D" id="3.40.50.10420">
    <property type="entry name" value="NagB/RpiA/CoA transferase-like"/>
    <property type="match status" value="1"/>
</dbReference>
<keyword evidence="4" id="KW-0460">Magnesium</keyword>
<accession>A0ABV9QK01</accession>
<dbReference type="PANTHER" id="PTHR23407">
    <property type="entry name" value="ATPASE INHIBITOR/5-FORMYLTETRAHYDROFOLATE CYCLO-LIGASE"/>
    <property type="match status" value="1"/>
</dbReference>
<keyword evidence="2 4" id="KW-0547">Nucleotide-binding</keyword>
<keyword evidence="4" id="KW-0479">Metal-binding</keyword>
<keyword evidence="6" id="KW-1185">Reference proteome</keyword>
<dbReference type="InterPro" id="IPR037171">
    <property type="entry name" value="NagB/RpiA_transferase-like"/>
</dbReference>
<evidence type="ECO:0000313" key="5">
    <source>
        <dbReference type="EMBL" id="MFC4804347.1"/>
    </source>
</evidence>
<evidence type="ECO:0000256" key="1">
    <source>
        <dbReference type="ARBA" id="ARBA00010638"/>
    </source>
</evidence>
<comment type="similarity">
    <text evidence="1 4">Belongs to the 5-formyltetrahydrofolate cyclo-ligase family.</text>
</comment>
<name>A0ABV9QK01_9FIRM</name>
<dbReference type="Pfam" id="PF01812">
    <property type="entry name" value="5-FTHF_cyc-lig"/>
    <property type="match status" value="1"/>
</dbReference>
<dbReference type="InterPro" id="IPR002698">
    <property type="entry name" value="FTHF_cligase"/>
</dbReference>
<gene>
    <name evidence="5" type="ORF">ACFO4R_04555</name>
</gene>
<evidence type="ECO:0000313" key="6">
    <source>
        <dbReference type="Proteomes" id="UP001595916"/>
    </source>
</evidence>
<proteinExistence type="inferred from homology"/>
<evidence type="ECO:0000256" key="2">
    <source>
        <dbReference type="ARBA" id="ARBA00022741"/>
    </source>
</evidence>